<protein>
    <submittedName>
        <fullName evidence="2">Group 1 glycosyl transferase</fullName>
    </submittedName>
</protein>
<dbReference type="GO" id="GO:0009103">
    <property type="term" value="P:lipopolysaccharide biosynthetic process"/>
    <property type="evidence" value="ECO:0007669"/>
    <property type="project" value="TreeGrafter"/>
</dbReference>
<evidence type="ECO:0000313" key="2">
    <source>
        <dbReference type="EMBL" id="EUJ30363.1"/>
    </source>
</evidence>
<reference evidence="2 3" key="1">
    <citation type="submission" date="2012-12" db="EMBL/GenBank/DDBJ databases">
        <title>Novel taxa of Listeriaceae from agricultural environments in the United States.</title>
        <authorList>
            <person name="den Bakker H.C."/>
            <person name="Allred A."/>
            <person name="Warchocki S."/>
            <person name="Wright E.M."/>
            <person name="Burrell A."/>
            <person name="Nightingale K.K."/>
            <person name="Kephart D."/>
            <person name="Wiedmann M."/>
        </authorList>
    </citation>
    <scope>NUCLEOTIDE SEQUENCE [LARGE SCALE GENOMIC DNA]</scope>
    <source>
        <strain evidence="2 3">FSL F6-1183</strain>
    </source>
</reference>
<dbReference type="PANTHER" id="PTHR46401:SF2">
    <property type="entry name" value="GLYCOSYLTRANSFERASE WBBK-RELATED"/>
    <property type="match status" value="1"/>
</dbReference>
<dbReference type="Gene3D" id="3.40.50.2000">
    <property type="entry name" value="Glycogen Phosphorylase B"/>
    <property type="match status" value="2"/>
</dbReference>
<comment type="caution">
    <text evidence="2">The sequence shown here is derived from an EMBL/GenBank/DDBJ whole genome shotgun (WGS) entry which is preliminary data.</text>
</comment>
<evidence type="ECO:0000256" key="1">
    <source>
        <dbReference type="ARBA" id="ARBA00022679"/>
    </source>
</evidence>
<dbReference type="EMBL" id="AODG01000003">
    <property type="protein sequence ID" value="EUJ30363.1"/>
    <property type="molecule type" value="Genomic_DNA"/>
</dbReference>
<dbReference type="GO" id="GO:0016757">
    <property type="term" value="F:glycosyltransferase activity"/>
    <property type="evidence" value="ECO:0007669"/>
    <property type="project" value="TreeGrafter"/>
</dbReference>
<dbReference type="SUPFAM" id="SSF53756">
    <property type="entry name" value="UDP-Glycosyltransferase/glycogen phosphorylase"/>
    <property type="match status" value="2"/>
</dbReference>
<accession>A0A829RBG4</accession>
<keyword evidence="1 2" id="KW-0808">Transferase</keyword>
<name>A0A829RBG4_LISGR</name>
<dbReference type="PANTHER" id="PTHR46401">
    <property type="entry name" value="GLYCOSYLTRANSFERASE WBBK-RELATED"/>
    <property type="match status" value="1"/>
</dbReference>
<evidence type="ECO:0000313" key="3">
    <source>
        <dbReference type="Proteomes" id="UP000019251"/>
    </source>
</evidence>
<organism evidence="2 3">
    <name type="scientific">Listeria grayi FSL F6-1183</name>
    <dbReference type="NCBI Taxonomy" id="1265827"/>
    <lineage>
        <taxon>Bacteria</taxon>
        <taxon>Bacillati</taxon>
        <taxon>Bacillota</taxon>
        <taxon>Bacilli</taxon>
        <taxon>Bacillales</taxon>
        <taxon>Listeriaceae</taxon>
        <taxon>Listeria</taxon>
    </lineage>
</organism>
<dbReference type="RefSeq" id="WP_036103476.1">
    <property type="nucleotide sequence ID" value="NZ_AODG01000003.1"/>
</dbReference>
<dbReference type="AlphaFoldDB" id="A0A829RBG4"/>
<gene>
    <name evidence="2" type="ORF">LMUR_00735</name>
</gene>
<dbReference type="Proteomes" id="UP000019251">
    <property type="component" value="Unassembled WGS sequence"/>
</dbReference>
<sequence length="713" mass="82737">MRELRVLLYGDINFNMMDGSAVWLSSMGTMLSQNPSVRVDLLLKTEDQNQRFTGALSKIPNLRLIRAHQDFGRVPYKAGHCLSVAEAVELMKRLNTEHPYDLIIVRGFALVREIMKDDVLTAKTVPYLTDFKHDQRSTPEERKDLQAVYERFDHLFLQTKETKAAFQKLIGVDGGKIELLYPMVPDNPEIPSFRNQHNRMIYSGKFHVDWYTEEILSAVQKMRQTNPEITYQIVGDKFQDVLRTKERREPIVQALKTTEGLTWHGAIPREDCQELIKEADLGISWRSKYIDNDDSVELSSKLLEYGRLGKPALVRRTVMHEAILGADYPLFVDTEADFIQKSTAILQDPALYKKAAKQIYAASKQFTFQAAYERLKPFLWSFKKEPIKIVFAGHDLKFAAMIMTYFKQNPAFEVKIDQWDSHSKHDEKHSEACVKWADIVFCEWGLGNAVWYSKHKQQNQKLLVRMHFQEKDLAFPQQMDVDKVDKIIVITPYMLEEFHRIFGIPRSKMMYFDNLIDAEKLDAAKLSGSEFHLGICGILPARKRLDLAVDILEKLWEKDSRYKLFVKSKMPQELPWLMARETERTYYEQLFARIEKAPWKENVIFDEHGNDVHDWLRKIGYFLSVSDYEGSHVAVSEGIASGSFPVIRDWKGADTIYPAAYIHPNIDAMADYIATHDRGRKEAQALKDYAKEKFDKQSIVKQIETLITQLFTS</sequence>
<proteinExistence type="predicted"/>